<evidence type="ECO:0000256" key="3">
    <source>
        <dbReference type="ARBA" id="ARBA00022692"/>
    </source>
</evidence>
<proteinExistence type="predicted"/>
<keyword evidence="7" id="KW-0325">Glycoprotein</keyword>
<keyword evidence="6" id="KW-0472">Membrane</keyword>
<evidence type="ECO:0000313" key="9">
    <source>
        <dbReference type="Proteomes" id="UP000256561"/>
    </source>
</evidence>
<dbReference type="GO" id="GO:0016020">
    <property type="term" value="C:membrane"/>
    <property type="evidence" value="ECO:0007669"/>
    <property type="project" value="InterPro"/>
</dbReference>
<dbReference type="EMBL" id="QRHA01000012">
    <property type="protein sequence ID" value="RDV24234.1"/>
    <property type="molecule type" value="Genomic_DNA"/>
</dbReference>
<organism evidence="8 9">
    <name type="scientific">Alteromonas aestuariivivens</name>
    <dbReference type="NCBI Taxonomy" id="1938339"/>
    <lineage>
        <taxon>Bacteria</taxon>
        <taxon>Pseudomonadati</taxon>
        <taxon>Pseudomonadota</taxon>
        <taxon>Gammaproteobacteria</taxon>
        <taxon>Alteromonadales</taxon>
        <taxon>Alteromonadaceae</taxon>
        <taxon>Alteromonas/Salinimonas group</taxon>
        <taxon>Alteromonas</taxon>
    </lineage>
</organism>
<accession>A0A3D8M3X5</accession>
<dbReference type="SUPFAM" id="SSF52540">
    <property type="entry name" value="P-loop containing nucleoside triphosphate hydrolases"/>
    <property type="match status" value="1"/>
</dbReference>
<evidence type="ECO:0000256" key="1">
    <source>
        <dbReference type="ARBA" id="ARBA00004323"/>
    </source>
</evidence>
<dbReference type="InterPro" id="IPR027417">
    <property type="entry name" value="P-loop_NTPase"/>
</dbReference>
<dbReference type="GO" id="GO:0008146">
    <property type="term" value="F:sulfotransferase activity"/>
    <property type="evidence" value="ECO:0007669"/>
    <property type="project" value="InterPro"/>
</dbReference>
<evidence type="ECO:0000313" key="8">
    <source>
        <dbReference type="EMBL" id="RDV24234.1"/>
    </source>
</evidence>
<comment type="caution">
    <text evidence="8">The sequence shown here is derived from an EMBL/GenBank/DDBJ whole genome shotgun (WGS) entry which is preliminary data.</text>
</comment>
<evidence type="ECO:0000256" key="5">
    <source>
        <dbReference type="ARBA" id="ARBA00023034"/>
    </source>
</evidence>
<dbReference type="RefSeq" id="WP_115594163.1">
    <property type="nucleotide sequence ID" value="NZ_QRHA01000012.1"/>
</dbReference>
<protein>
    <recommendedName>
        <fullName evidence="10">Sulfotransferase family protein</fullName>
    </recommendedName>
</protein>
<evidence type="ECO:0008006" key="10">
    <source>
        <dbReference type="Google" id="ProtNLM"/>
    </source>
</evidence>
<dbReference type="GO" id="GO:0016051">
    <property type="term" value="P:carbohydrate biosynthetic process"/>
    <property type="evidence" value="ECO:0007669"/>
    <property type="project" value="InterPro"/>
</dbReference>
<dbReference type="Pfam" id="PF03567">
    <property type="entry name" value="Sulfotransfer_2"/>
    <property type="match status" value="1"/>
</dbReference>
<keyword evidence="3" id="KW-0812">Transmembrane</keyword>
<dbReference type="AlphaFoldDB" id="A0A3D8M3X5"/>
<evidence type="ECO:0000256" key="7">
    <source>
        <dbReference type="ARBA" id="ARBA00023180"/>
    </source>
</evidence>
<dbReference type="InterPro" id="IPR018011">
    <property type="entry name" value="Carb_sulfotrans_8-10"/>
</dbReference>
<keyword evidence="4" id="KW-1133">Transmembrane helix</keyword>
<dbReference type="InterPro" id="IPR005331">
    <property type="entry name" value="Sulfotransferase"/>
</dbReference>
<keyword evidence="9" id="KW-1185">Reference proteome</keyword>
<dbReference type="PANTHER" id="PTHR12137">
    <property type="entry name" value="CARBOHYDRATE SULFOTRANSFERASE"/>
    <property type="match status" value="1"/>
</dbReference>
<comment type="subcellular location">
    <subcellularLocation>
        <location evidence="1">Golgi apparatus membrane</location>
        <topology evidence="1">Single-pass type II membrane protein</topology>
    </subcellularLocation>
</comment>
<reference evidence="9" key="1">
    <citation type="submission" date="2018-08" db="EMBL/GenBank/DDBJ databases">
        <authorList>
            <person name="Zhang J."/>
            <person name="Du Z.-J."/>
        </authorList>
    </citation>
    <scope>NUCLEOTIDE SEQUENCE [LARGE SCALE GENOMIC DNA]</scope>
    <source>
        <strain evidence="9">KCTC 52655</strain>
    </source>
</reference>
<dbReference type="Gene3D" id="3.40.50.300">
    <property type="entry name" value="P-loop containing nucleotide triphosphate hydrolases"/>
    <property type="match status" value="1"/>
</dbReference>
<dbReference type="Proteomes" id="UP000256561">
    <property type="component" value="Unassembled WGS sequence"/>
</dbReference>
<name>A0A3D8M3X5_9ALTE</name>
<evidence type="ECO:0000256" key="2">
    <source>
        <dbReference type="ARBA" id="ARBA00022679"/>
    </source>
</evidence>
<dbReference type="OrthoDB" id="288532at2"/>
<gene>
    <name evidence="8" type="ORF">DXV75_14545</name>
</gene>
<keyword evidence="5" id="KW-0333">Golgi apparatus</keyword>
<sequence>MRISHSHKFIFFATPRTGSTTVRNVLDRYSDISSVHVSEITKDFPFYHHISALELKRIFEQRGWDWDSYHKFCFVRNPYDRVVSLYHHYLKIRGEVSGHDLRNILRKFKNAVTSPLSFKDYVMTLDPKDRLPTSLEAFLCDEKGNFLVDDILMYENLKTELPNFLKKLNISISEDDIPHLNASANRNKYRKYCDDELKDKIEHLYPYEFNRFGYSF</sequence>
<evidence type="ECO:0000256" key="6">
    <source>
        <dbReference type="ARBA" id="ARBA00023136"/>
    </source>
</evidence>
<dbReference type="PANTHER" id="PTHR12137:SF54">
    <property type="entry name" value="CARBOHYDRATE SULFOTRANSFERASE"/>
    <property type="match status" value="1"/>
</dbReference>
<keyword evidence="2" id="KW-0808">Transferase</keyword>
<evidence type="ECO:0000256" key="4">
    <source>
        <dbReference type="ARBA" id="ARBA00022989"/>
    </source>
</evidence>